<dbReference type="InterPro" id="IPR013011">
    <property type="entry name" value="PTS_EIIB_2"/>
</dbReference>
<protein>
    <submittedName>
        <fullName evidence="8">Mannitol operon transcriptional antiterminator</fullName>
    </submittedName>
</protein>
<evidence type="ECO:0000259" key="5">
    <source>
        <dbReference type="PROSITE" id="PS51094"/>
    </source>
</evidence>
<evidence type="ECO:0000259" key="7">
    <source>
        <dbReference type="PROSITE" id="PS51372"/>
    </source>
</evidence>
<dbReference type="SUPFAM" id="SSF63520">
    <property type="entry name" value="PTS-regulatory domain, PRD"/>
    <property type="match status" value="1"/>
</dbReference>
<dbReference type="InterPro" id="IPR050661">
    <property type="entry name" value="BglG_antiterminators"/>
</dbReference>
<dbReference type="AlphaFoldDB" id="A0A7W5C8X8"/>
<keyword evidence="1" id="KW-0808">Transferase</keyword>
<feature type="domain" description="PTS EIIA type-2" evidence="5">
    <location>
        <begin position="428"/>
        <end position="576"/>
    </location>
</feature>
<dbReference type="EMBL" id="JACHXW010000009">
    <property type="protein sequence ID" value="MBB3153275.1"/>
    <property type="molecule type" value="Genomic_DNA"/>
</dbReference>
<dbReference type="Proteomes" id="UP000518605">
    <property type="component" value="Unassembled WGS sequence"/>
</dbReference>
<evidence type="ECO:0000259" key="6">
    <source>
        <dbReference type="PROSITE" id="PS51099"/>
    </source>
</evidence>
<dbReference type="SUPFAM" id="SSF55804">
    <property type="entry name" value="Phoshotransferase/anion transport protein"/>
    <property type="match status" value="1"/>
</dbReference>
<dbReference type="PROSITE" id="PS51372">
    <property type="entry name" value="PRD_2"/>
    <property type="match status" value="1"/>
</dbReference>
<reference evidence="8 9" key="1">
    <citation type="submission" date="2020-08" db="EMBL/GenBank/DDBJ databases">
        <title>Genomic Encyclopedia of Type Strains, Phase III (KMG-III): the genomes of soil and plant-associated and newly described type strains.</title>
        <authorList>
            <person name="Whitman W."/>
        </authorList>
    </citation>
    <scope>NUCLEOTIDE SEQUENCE [LARGE SCALE GENOMIC DNA]</scope>
    <source>
        <strain evidence="8 9">CECT 8234</strain>
    </source>
</reference>
<dbReference type="GO" id="GO:0008982">
    <property type="term" value="F:protein-N(PI)-phosphohistidine-sugar phosphotransferase activity"/>
    <property type="evidence" value="ECO:0007669"/>
    <property type="project" value="InterPro"/>
</dbReference>
<dbReference type="PROSITE" id="PS51099">
    <property type="entry name" value="PTS_EIIB_TYPE_2"/>
    <property type="match status" value="1"/>
</dbReference>
<keyword evidence="4" id="KW-0804">Transcription</keyword>
<evidence type="ECO:0000256" key="4">
    <source>
        <dbReference type="ARBA" id="ARBA00023163"/>
    </source>
</evidence>
<dbReference type="PANTHER" id="PTHR30185:SF18">
    <property type="entry name" value="TRANSCRIPTIONAL REGULATOR MTLR"/>
    <property type="match status" value="1"/>
</dbReference>
<dbReference type="InterPro" id="IPR036095">
    <property type="entry name" value="PTS_EIIB-like_sf"/>
</dbReference>
<feature type="domain" description="PTS EIIB type-2" evidence="6">
    <location>
        <begin position="305"/>
        <end position="394"/>
    </location>
</feature>
<proteinExistence type="predicted"/>
<keyword evidence="3" id="KW-0805">Transcription regulation</keyword>
<evidence type="ECO:0000256" key="1">
    <source>
        <dbReference type="ARBA" id="ARBA00022679"/>
    </source>
</evidence>
<evidence type="ECO:0000313" key="9">
    <source>
        <dbReference type="Proteomes" id="UP000518605"/>
    </source>
</evidence>
<keyword evidence="2" id="KW-0677">Repeat</keyword>
<dbReference type="InterPro" id="IPR011608">
    <property type="entry name" value="PRD"/>
</dbReference>
<gene>
    <name evidence="8" type="ORF">FHS16_003337</name>
</gene>
<evidence type="ECO:0000256" key="3">
    <source>
        <dbReference type="ARBA" id="ARBA00023015"/>
    </source>
</evidence>
<evidence type="ECO:0000256" key="2">
    <source>
        <dbReference type="ARBA" id="ARBA00022737"/>
    </source>
</evidence>
<dbReference type="PROSITE" id="PS51094">
    <property type="entry name" value="PTS_EIIA_TYPE_2"/>
    <property type="match status" value="1"/>
</dbReference>
<keyword evidence="9" id="KW-1185">Reference proteome</keyword>
<dbReference type="CDD" id="cd05568">
    <property type="entry name" value="PTS_IIB_bgl_like"/>
    <property type="match status" value="1"/>
</dbReference>
<feature type="domain" description="PRD" evidence="7">
    <location>
        <begin position="196"/>
        <end position="301"/>
    </location>
</feature>
<dbReference type="SUPFAM" id="SSF52794">
    <property type="entry name" value="PTS system IIB component-like"/>
    <property type="match status" value="1"/>
</dbReference>
<sequence length="585" mass="66586">MLELEEPIKLFSLAHELRVTMPTISHDLDELEPFIARQSLTLVRRRGYGVEIIGKEAAKRHAISLLAANHLDDADLFGQFKDLTVTNPITVRLLDMIGKENFKRLELALWELSDEWSNTLSESDYTKLLIKLSVAFTRIERGCMIPPSPAGKTEPIPLLRSLLDVLHIQPPEQERMYLSELLDNEALPESSLLVLQEDITAIENVKQLIRHVESKLQMSLAHDRSLEDGLIQHIKPAFGRIQDGIAIRNPMLAPIKKEYSLLFSIVRSGVQKIYTALQIPDEEIGYIVMHFGASLERLKPFPRKIRAVLVCTSGIGSSKLLAVKIAKELPQIELIGHFSWFEARRLPPNRYDLIISTVDLPLEPDRYIKLSPMLSQEETTKLRAYIEGTTLKKESPSIASVTDDFKQSPMDRMHLLQLYSGIVLRLLDGMRVHDLHLADEHEQLEHQLPCMLSLIDKPYIGGHLDRIVSQLLERERQGSLIMPDSELALLHTRSEWIEAPLLALYRYDRPLLLNEDGSSHATQLLLMLGPDKLDTYSLELLSEISAMLLLPELIAVFAEGDEASIKLFISKQLENYIKTKLDWRD</sequence>
<dbReference type="InterPro" id="IPR036634">
    <property type="entry name" value="PRD_sf"/>
</dbReference>
<organism evidence="8 9">
    <name type="scientific">Paenibacillus endophyticus</name>
    <dbReference type="NCBI Taxonomy" id="1294268"/>
    <lineage>
        <taxon>Bacteria</taxon>
        <taxon>Bacillati</taxon>
        <taxon>Bacillota</taxon>
        <taxon>Bacilli</taxon>
        <taxon>Bacillales</taxon>
        <taxon>Paenibacillaceae</taxon>
        <taxon>Paenibacillus</taxon>
    </lineage>
</organism>
<dbReference type="InterPro" id="IPR002178">
    <property type="entry name" value="PTS_EIIA_type-2_dom"/>
</dbReference>
<dbReference type="RefSeq" id="WP_183564522.1">
    <property type="nucleotide sequence ID" value="NZ_CBCSLB010000041.1"/>
</dbReference>
<dbReference type="Gene3D" id="3.40.50.2300">
    <property type="match status" value="1"/>
</dbReference>
<dbReference type="InterPro" id="IPR016152">
    <property type="entry name" value="PTrfase/Anion_transptr"/>
</dbReference>
<dbReference type="Gene3D" id="3.40.930.10">
    <property type="entry name" value="Mannitol-specific EII, Chain A"/>
    <property type="match status" value="1"/>
</dbReference>
<dbReference type="GO" id="GO:0006355">
    <property type="term" value="P:regulation of DNA-templated transcription"/>
    <property type="evidence" value="ECO:0007669"/>
    <property type="project" value="InterPro"/>
</dbReference>
<comment type="caution">
    <text evidence="8">The sequence shown here is derived from an EMBL/GenBank/DDBJ whole genome shotgun (WGS) entry which is preliminary data.</text>
</comment>
<dbReference type="PANTHER" id="PTHR30185">
    <property type="entry name" value="CRYPTIC BETA-GLUCOSIDE BGL OPERON ANTITERMINATOR"/>
    <property type="match status" value="1"/>
</dbReference>
<name>A0A7W5C8X8_9BACL</name>
<evidence type="ECO:0000313" key="8">
    <source>
        <dbReference type="EMBL" id="MBB3153275.1"/>
    </source>
</evidence>
<dbReference type="GO" id="GO:0009401">
    <property type="term" value="P:phosphoenolpyruvate-dependent sugar phosphotransferase system"/>
    <property type="evidence" value="ECO:0007669"/>
    <property type="project" value="InterPro"/>
</dbReference>
<dbReference type="Pfam" id="PF00359">
    <property type="entry name" value="PTS_EIIA_2"/>
    <property type="match status" value="1"/>
</dbReference>
<dbReference type="Pfam" id="PF00874">
    <property type="entry name" value="PRD"/>
    <property type="match status" value="1"/>
</dbReference>
<accession>A0A7W5C8X8</accession>
<dbReference type="Gene3D" id="1.10.1790.10">
    <property type="entry name" value="PRD domain"/>
    <property type="match status" value="1"/>
</dbReference>